<dbReference type="EMBL" id="JANPWB010000002">
    <property type="protein sequence ID" value="KAJ1211465.1"/>
    <property type="molecule type" value="Genomic_DNA"/>
</dbReference>
<dbReference type="Proteomes" id="UP001066276">
    <property type="component" value="Chromosome 1_2"/>
</dbReference>
<evidence type="ECO:0000313" key="2">
    <source>
        <dbReference type="EMBL" id="KAJ1211465.1"/>
    </source>
</evidence>
<reference evidence="2" key="1">
    <citation type="journal article" date="2022" name="bioRxiv">
        <title>Sequencing and chromosome-scale assembly of the giantPleurodeles waltlgenome.</title>
        <authorList>
            <person name="Brown T."/>
            <person name="Elewa A."/>
            <person name="Iarovenko S."/>
            <person name="Subramanian E."/>
            <person name="Araus A.J."/>
            <person name="Petzold A."/>
            <person name="Susuki M."/>
            <person name="Suzuki K.-i.T."/>
            <person name="Hayashi T."/>
            <person name="Toyoda A."/>
            <person name="Oliveira C."/>
            <person name="Osipova E."/>
            <person name="Leigh N.D."/>
            <person name="Simon A."/>
            <person name="Yun M.H."/>
        </authorList>
    </citation>
    <scope>NUCLEOTIDE SEQUENCE</scope>
    <source>
        <strain evidence="2">20211129_DDA</strain>
        <tissue evidence="2">Liver</tissue>
    </source>
</reference>
<dbReference type="AlphaFoldDB" id="A0AAV7WF29"/>
<evidence type="ECO:0000313" key="3">
    <source>
        <dbReference type="Proteomes" id="UP001066276"/>
    </source>
</evidence>
<feature type="compositionally biased region" description="Basic and acidic residues" evidence="1">
    <location>
        <begin position="25"/>
        <end position="36"/>
    </location>
</feature>
<gene>
    <name evidence="2" type="ORF">NDU88_006825</name>
</gene>
<proteinExistence type="predicted"/>
<feature type="compositionally biased region" description="Basic and acidic residues" evidence="1">
    <location>
        <begin position="7"/>
        <end position="17"/>
    </location>
</feature>
<sequence>MLRRREARPGLDSRSEPQRNTAARRRAEPVGPDRRTIATCARSRAERTRGLTLWTHKNFTGLHRGTERRWRRP</sequence>
<comment type="caution">
    <text evidence="2">The sequence shown here is derived from an EMBL/GenBank/DDBJ whole genome shotgun (WGS) entry which is preliminary data.</text>
</comment>
<name>A0AAV7WF29_PLEWA</name>
<accession>A0AAV7WF29</accession>
<protein>
    <submittedName>
        <fullName evidence="2">Uncharacterized protein</fullName>
    </submittedName>
</protein>
<feature type="region of interest" description="Disordered" evidence="1">
    <location>
        <begin position="1"/>
        <end position="36"/>
    </location>
</feature>
<keyword evidence="3" id="KW-1185">Reference proteome</keyword>
<organism evidence="2 3">
    <name type="scientific">Pleurodeles waltl</name>
    <name type="common">Iberian ribbed newt</name>
    <dbReference type="NCBI Taxonomy" id="8319"/>
    <lineage>
        <taxon>Eukaryota</taxon>
        <taxon>Metazoa</taxon>
        <taxon>Chordata</taxon>
        <taxon>Craniata</taxon>
        <taxon>Vertebrata</taxon>
        <taxon>Euteleostomi</taxon>
        <taxon>Amphibia</taxon>
        <taxon>Batrachia</taxon>
        <taxon>Caudata</taxon>
        <taxon>Salamandroidea</taxon>
        <taxon>Salamandridae</taxon>
        <taxon>Pleurodelinae</taxon>
        <taxon>Pleurodeles</taxon>
    </lineage>
</organism>
<evidence type="ECO:0000256" key="1">
    <source>
        <dbReference type="SAM" id="MobiDB-lite"/>
    </source>
</evidence>